<dbReference type="InterPro" id="IPR030963">
    <property type="entry name" value="DHQ_synth_fam"/>
</dbReference>
<feature type="binding site" evidence="19">
    <location>
        <position position="164"/>
    </location>
    <ligand>
        <name>NAD(+)</name>
        <dbReference type="ChEBI" id="CHEBI:57540"/>
    </ligand>
</feature>
<dbReference type="Proteomes" id="UP000274458">
    <property type="component" value="Chromosome"/>
</dbReference>
<feature type="binding site" evidence="19">
    <location>
        <position position="286"/>
    </location>
    <ligand>
        <name>Zn(2+)</name>
        <dbReference type="ChEBI" id="CHEBI:29105"/>
    </ligand>
</feature>
<dbReference type="PIRSF" id="PIRSF001455">
    <property type="entry name" value="DHQ_synth"/>
    <property type="match status" value="1"/>
</dbReference>
<dbReference type="PANTHER" id="PTHR43622">
    <property type="entry name" value="3-DEHYDROQUINATE SYNTHASE"/>
    <property type="match status" value="1"/>
</dbReference>
<dbReference type="GO" id="GO:0003856">
    <property type="term" value="F:3-dehydroquinate synthase activity"/>
    <property type="evidence" value="ECO:0007669"/>
    <property type="project" value="UniProtKB-UniRule"/>
</dbReference>
<evidence type="ECO:0000256" key="8">
    <source>
        <dbReference type="ARBA" id="ARBA00013031"/>
    </source>
</evidence>
<feature type="binding site" evidence="19">
    <location>
        <position position="206"/>
    </location>
    <ligand>
        <name>Zn(2+)</name>
        <dbReference type="ChEBI" id="CHEBI:29105"/>
    </ligand>
</feature>
<evidence type="ECO:0000256" key="11">
    <source>
        <dbReference type="ARBA" id="ARBA00022605"/>
    </source>
</evidence>
<dbReference type="EMBL" id="CP026513">
    <property type="protein sequence ID" value="AZP36283.1"/>
    <property type="molecule type" value="Genomic_DNA"/>
</dbReference>
<dbReference type="Gene3D" id="1.20.1090.10">
    <property type="entry name" value="Dehydroquinate synthase-like - alpha domain"/>
    <property type="match status" value="1"/>
</dbReference>
<gene>
    <name evidence="19 22" type="primary">aroB</name>
    <name evidence="22" type="ORF">C3B56_00176</name>
</gene>
<evidence type="ECO:0000256" key="4">
    <source>
        <dbReference type="ARBA" id="ARBA00003485"/>
    </source>
</evidence>
<evidence type="ECO:0000256" key="5">
    <source>
        <dbReference type="ARBA" id="ARBA00004496"/>
    </source>
</evidence>
<dbReference type="GO" id="GO:0008652">
    <property type="term" value="P:amino acid biosynthetic process"/>
    <property type="evidence" value="ECO:0007669"/>
    <property type="project" value="UniProtKB-KW"/>
</dbReference>
<keyword evidence="16 19" id="KW-0057">Aromatic amino acid biosynthesis</keyword>
<dbReference type="InterPro" id="IPR050071">
    <property type="entry name" value="Dehydroquinate_synthase"/>
</dbReference>
<keyword evidence="10 19" id="KW-0963">Cytoplasm</keyword>
<keyword evidence="14 19" id="KW-0862">Zinc</keyword>
<keyword evidence="17 19" id="KW-0456">Lyase</keyword>
<dbReference type="InterPro" id="IPR030960">
    <property type="entry name" value="DHQS/DOIS_N"/>
</dbReference>
<evidence type="ECO:0000256" key="16">
    <source>
        <dbReference type="ARBA" id="ARBA00023141"/>
    </source>
</evidence>
<dbReference type="RefSeq" id="WP_232817393.1">
    <property type="nucleotide sequence ID" value="NZ_CP026513.1"/>
</dbReference>
<dbReference type="HAMAP" id="MF_00110">
    <property type="entry name" value="DHQ_synthase"/>
    <property type="match status" value="1"/>
</dbReference>
<evidence type="ECO:0000256" key="13">
    <source>
        <dbReference type="ARBA" id="ARBA00022741"/>
    </source>
</evidence>
<name>A0A3Q9CP85_9ENTR</name>
<comment type="cofactor">
    <cofactor evidence="2 19">
        <name>NAD(+)</name>
        <dbReference type="ChEBI" id="CHEBI:57540"/>
    </cofactor>
</comment>
<feature type="binding site" evidence="19">
    <location>
        <begin position="151"/>
        <end position="152"/>
    </location>
    <ligand>
        <name>NAD(+)</name>
        <dbReference type="ChEBI" id="CHEBI:57540"/>
    </ligand>
</feature>
<comment type="catalytic activity">
    <reaction evidence="1 19">
        <text>7-phospho-2-dehydro-3-deoxy-D-arabino-heptonate = 3-dehydroquinate + phosphate</text>
        <dbReference type="Rhea" id="RHEA:21968"/>
        <dbReference type="ChEBI" id="CHEBI:32364"/>
        <dbReference type="ChEBI" id="CHEBI:43474"/>
        <dbReference type="ChEBI" id="CHEBI:58394"/>
        <dbReference type="EC" id="4.2.3.4"/>
    </reaction>
</comment>
<dbReference type="NCBIfam" id="TIGR01357">
    <property type="entry name" value="aroB"/>
    <property type="match status" value="1"/>
</dbReference>
<comment type="similarity">
    <text evidence="7 19">Belongs to the sugar phosphate cyclases superfamily. Dehydroquinate synthase family.</text>
</comment>
<dbReference type="UniPathway" id="UPA00053">
    <property type="reaction ID" value="UER00085"/>
</dbReference>
<evidence type="ECO:0000256" key="9">
    <source>
        <dbReference type="ARBA" id="ARBA00017684"/>
    </source>
</evidence>
<comment type="pathway">
    <text evidence="6 19">Metabolic intermediate biosynthesis; chorismate biosynthesis; chorismate from D-erythrose 4-phosphate and phosphoenolpyruvate: step 2/7.</text>
</comment>
<dbReference type="GO" id="GO:0005737">
    <property type="term" value="C:cytoplasm"/>
    <property type="evidence" value="ECO:0007669"/>
    <property type="project" value="UniProtKB-SubCell"/>
</dbReference>
<feature type="domain" description="3-dehydroquinate synthase C-terminal" evidence="21">
    <location>
        <begin position="203"/>
        <end position="347"/>
    </location>
</feature>
<protein>
    <recommendedName>
        <fullName evidence="9 19">3-dehydroquinate synthase</fullName>
        <shortName evidence="19">DHQS</shortName>
        <ecNumber evidence="8 19">4.2.3.4</ecNumber>
    </recommendedName>
</protein>
<evidence type="ECO:0000256" key="18">
    <source>
        <dbReference type="ARBA" id="ARBA00023285"/>
    </source>
</evidence>
<keyword evidence="11 19" id="KW-0028">Amino-acid biosynthesis</keyword>
<comment type="cofactor">
    <cofactor evidence="19">
        <name>Co(2+)</name>
        <dbReference type="ChEBI" id="CHEBI:48828"/>
    </cofactor>
    <cofactor evidence="19">
        <name>Zn(2+)</name>
        <dbReference type="ChEBI" id="CHEBI:29105"/>
    </cofactor>
    <text evidence="19">Binds 1 divalent metal cation per subunit. Can use either Co(2+) or Zn(2+).</text>
</comment>
<keyword evidence="15 19" id="KW-0520">NAD</keyword>
<dbReference type="CDD" id="cd08195">
    <property type="entry name" value="DHQS"/>
    <property type="match status" value="1"/>
</dbReference>
<feature type="binding site" evidence="19">
    <location>
        <position position="173"/>
    </location>
    <ligand>
        <name>NAD(+)</name>
        <dbReference type="ChEBI" id="CHEBI:57540"/>
    </ligand>
</feature>
<evidence type="ECO:0000256" key="19">
    <source>
        <dbReference type="HAMAP-Rule" id="MF_00110"/>
    </source>
</evidence>
<evidence type="ECO:0000256" key="14">
    <source>
        <dbReference type="ARBA" id="ARBA00022833"/>
    </source>
</evidence>
<feature type="binding site" evidence="19">
    <location>
        <begin position="191"/>
        <end position="194"/>
    </location>
    <ligand>
        <name>NAD(+)</name>
        <dbReference type="ChEBI" id="CHEBI:57540"/>
    </ligand>
</feature>
<dbReference type="InterPro" id="IPR056179">
    <property type="entry name" value="DHQS_C"/>
</dbReference>
<comment type="cofactor">
    <cofactor evidence="3">
        <name>Zn(2+)</name>
        <dbReference type="ChEBI" id="CHEBI:29105"/>
    </cofactor>
</comment>
<evidence type="ECO:0000256" key="17">
    <source>
        <dbReference type="ARBA" id="ARBA00023239"/>
    </source>
</evidence>
<feature type="binding site" evidence="19">
    <location>
        <position position="269"/>
    </location>
    <ligand>
        <name>Zn(2+)</name>
        <dbReference type="ChEBI" id="CHEBI:29105"/>
    </ligand>
</feature>
<dbReference type="Gene3D" id="3.40.50.1970">
    <property type="match status" value="1"/>
</dbReference>
<organism evidence="22 23">
    <name type="scientific">Candidatus Annandia adelgestsuga</name>
    <dbReference type="NCBI Taxonomy" id="1302411"/>
    <lineage>
        <taxon>Bacteria</taxon>
        <taxon>Pseudomonadati</taxon>
        <taxon>Pseudomonadota</taxon>
        <taxon>Gammaproteobacteria</taxon>
        <taxon>Enterobacterales</taxon>
        <taxon>Enterobacteriaceae</taxon>
        <taxon>Candidatus Annandia</taxon>
    </lineage>
</organism>
<dbReference type="FunFam" id="3.40.50.1970:FF:000007">
    <property type="entry name" value="Pentafunctional AROM polypeptide"/>
    <property type="match status" value="1"/>
</dbReference>
<evidence type="ECO:0000256" key="6">
    <source>
        <dbReference type="ARBA" id="ARBA00004661"/>
    </source>
</evidence>
<evidence type="ECO:0000256" key="15">
    <source>
        <dbReference type="ARBA" id="ARBA00023027"/>
    </source>
</evidence>
<evidence type="ECO:0000259" key="21">
    <source>
        <dbReference type="Pfam" id="PF24621"/>
    </source>
</evidence>
<keyword evidence="23" id="KW-1185">Reference proteome</keyword>
<evidence type="ECO:0000256" key="10">
    <source>
        <dbReference type="ARBA" id="ARBA00022490"/>
    </source>
</evidence>
<evidence type="ECO:0000256" key="3">
    <source>
        <dbReference type="ARBA" id="ARBA00001947"/>
    </source>
</evidence>
<feature type="binding site" evidence="19">
    <location>
        <begin position="127"/>
        <end position="131"/>
    </location>
    <ligand>
        <name>NAD(+)</name>
        <dbReference type="ChEBI" id="CHEBI:57540"/>
    </ligand>
</feature>
<comment type="subcellular location">
    <subcellularLocation>
        <location evidence="5 19">Cytoplasm</location>
    </subcellularLocation>
</comment>
<dbReference type="SUPFAM" id="SSF56796">
    <property type="entry name" value="Dehydroquinate synthase-like"/>
    <property type="match status" value="1"/>
</dbReference>
<dbReference type="Pfam" id="PF24621">
    <property type="entry name" value="DHQS_C"/>
    <property type="match status" value="1"/>
</dbReference>
<reference evidence="22 23" key="1">
    <citation type="journal article" date="2018" name="Genome Biol. Evol.">
        <title>Partnering With a Pest: Genomes of Hemlock Woolly Adelgid Symbionts Reveal Atypical Nutritional Provisioning Patterns in Dual-Obligate Bacteria.</title>
        <authorList>
            <person name="Weglarz K.M."/>
            <person name="Havill N.P."/>
            <person name="Burke G.R."/>
            <person name="von Dohlen C.D."/>
        </authorList>
    </citation>
    <scope>NUCLEOTIDE SEQUENCE [LARGE SCALE GENOMIC DNA]</scope>
    <source>
        <strain evidence="22">ENA</strain>
    </source>
</reference>
<dbReference type="InterPro" id="IPR016037">
    <property type="entry name" value="DHQ_synth_AroB"/>
</dbReference>
<dbReference type="KEGG" id="aade:C3B56_00176"/>
<evidence type="ECO:0000313" key="23">
    <source>
        <dbReference type="Proteomes" id="UP000274458"/>
    </source>
</evidence>
<keyword evidence="12 19" id="KW-0479">Metal-binding</keyword>
<evidence type="ECO:0000256" key="12">
    <source>
        <dbReference type="ARBA" id="ARBA00022723"/>
    </source>
</evidence>
<evidence type="ECO:0000256" key="1">
    <source>
        <dbReference type="ARBA" id="ARBA00001393"/>
    </source>
</evidence>
<evidence type="ECO:0000259" key="20">
    <source>
        <dbReference type="Pfam" id="PF01761"/>
    </source>
</evidence>
<dbReference type="GO" id="GO:0009423">
    <property type="term" value="P:chorismate biosynthetic process"/>
    <property type="evidence" value="ECO:0007669"/>
    <property type="project" value="UniProtKB-UniRule"/>
</dbReference>
<evidence type="ECO:0000313" key="22">
    <source>
        <dbReference type="EMBL" id="AZP36283.1"/>
    </source>
</evidence>
<dbReference type="GO" id="GO:0009073">
    <property type="term" value="P:aromatic amino acid family biosynthetic process"/>
    <property type="evidence" value="ECO:0007669"/>
    <property type="project" value="UniProtKB-KW"/>
</dbReference>
<evidence type="ECO:0000256" key="7">
    <source>
        <dbReference type="ARBA" id="ARBA00005412"/>
    </source>
</evidence>
<feature type="domain" description="3-dehydroquinate synthase N-terminal" evidence="20">
    <location>
        <begin position="89"/>
        <end position="201"/>
    </location>
</feature>
<feature type="binding site" evidence="19">
    <location>
        <begin position="93"/>
        <end position="98"/>
    </location>
    <ligand>
        <name>NAD(+)</name>
        <dbReference type="ChEBI" id="CHEBI:57540"/>
    </ligand>
</feature>
<dbReference type="GO" id="GO:0000166">
    <property type="term" value="F:nucleotide binding"/>
    <property type="evidence" value="ECO:0007669"/>
    <property type="project" value="UniProtKB-KW"/>
</dbReference>
<keyword evidence="13 19" id="KW-0547">Nucleotide-binding</keyword>
<proteinExistence type="inferred from homology"/>
<dbReference type="PANTHER" id="PTHR43622:SF7">
    <property type="entry name" value="3-DEHYDROQUINATE SYNTHASE, CHLOROPLASTIC"/>
    <property type="match status" value="1"/>
</dbReference>
<accession>A0A3Q9CP85</accession>
<dbReference type="EC" id="4.2.3.4" evidence="8 19"/>
<sequence>MKSKSIFYIIYNIMKNNFKNKFYNEISVKLKNDLYKINIGYMLLKNNIINFKIKKKNNLLIITNKIILNLYKDYINNFIKKKNIKYKIFIIKDGESYKNIKTVNKIINYLLSNNYDKNTILISLGGGVIGDITGFTASIYHRGIKFIQIPTTLLSQVDASIGGKTGVNHKIGKNMIGTFYQPIIILTDIFFLKTLSKKELKSGLVEVIKYGIIFDKKFFNWIEDNINDLININKKKILYCVNRCCEIKSFFIKNDEKENNIRSLLNLGHTYGHAIESYTKYKNWSHGESVASGIIMSCFTSEQLNIFKKKYTKRIIKLFKLLDLNIKGPDNMNATDYIKYMKIDKKATLNKINLIIPIRIGKAIIMNNVSENIIIKSINKAKKL</sequence>
<keyword evidence="18 19" id="KW-0170">Cobalt</keyword>
<dbReference type="GO" id="GO:0046872">
    <property type="term" value="F:metal ion binding"/>
    <property type="evidence" value="ECO:0007669"/>
    <property type="project" value="UniProtKB-KW"/>
</dbReference>
<comment type="function">
    <text evidence="4 19">Catalyzes the conversion of 3-deoxy-D-arabino-heptulosonate 7-phosphate (DAHP) to dehydroquinate (DHQ).</text>
</comment>
<evidence type="ECO:0000256" key="2">
    <source>
        <dbReference type="ARBA" id="ARBA00001911"/>
    </source>
</evidence>
<dbReference type="AlphaFoldDB" id="A0A3Q9CP85"/>
<dbReference type="Pfam" id="PF01761">
    <property type="entry name" value="DHQ_synthase"/>
    <property type="match status" value="1"/>
</dbReference>